<dbReference type="EMBL" id="CM047738">
    <property type="protein sequence ID" value="KAJ0046133.1"/>
    <property type="molecule type" value="Genomic_DNA"/>
</dbReference>
<proteinExistence type="predicted"/>
<keyword evidence="2" id="KW-1185">Reference proteome</keyword>
<gene>
    <name evidence="1" type="ORF">Pint_05400</name>
</gene>
<protein>
    <submittedName>
        <fullName evidence="1">Uncharacterized protein</fullName>
    </submittedName>
</protein>
<name>A0ACC0Z7H9_9ROSI</name>
<evidence type="ECO:0000313" key="1">
    <source>
        <dbReference type="EMBL" id="KAJ0046133.1"/>
    </source>
</evidence>
<reference evidence="2" key="1">
    <citation type="journal article" date="2023" name="G3 (Bethesda)">
        <title>Genome assembly and association tests identify interacting loci associated with vigor, precocity, and sex in interspecific pistachio rootstocks.</title>
        <authorList>
            <person name="Palmer W."/>
            <person name="Jacygrad E."/>
            <person name="Sagayaradj S."/>
            <person name="Cavanaugh K."/>
            <person name="Han R."/>
            <person name="Bertier L."/>
            <person name="Beede B."/>
            <person name="Kafkas S."/>
            <person name="Golino D."/>
            <person name="Preece J."/>
            <person name="Michelmore R."/>
        </authorList>
    </citation>
    <scope>NUCLEOTIDE SEQUENCE [LARGE SCALE GENOMIC DNA]</scope>
</reference>
<dbReference type="Proteomes" id="UP001163603">
    <property type="component" value="Chromosome 3"/>
</dbReference>
<organism evidence="1 2">
    <name type="scientific">Pistacia integerrima</name>
    <dbReference type="NCBI Taxonomy" id="434235"/>
    <lineage>
        <taxon>Eukaryota</taxon>
        <taxon>Viridiplantae</taxon>
        <taxon>Streptophyta</taxon>
        <taxon>Embryophyta</taxon>
        <taxon>Tracheophyta</taxon>
        <taxon>Spermatophyta</taxon>
        <taxon>Magnoliopsida</taxon>
        <taxon>eudicotyledons</taxon>
        <taxon>Gunneridae</taxon>
        <taxon>Pentapetalae</taxon>
        <taxon>rosids</taxon>
        <taxon>malvids</taxon>
        <taxon>Sapindales</taxon>
        <taxon>Anacardiaceae</taxon>
        <taxon>Pistacia</taxon>
    </lineage>
</organism>
<comment type="caution">
    <text evidence="1">The sequence shown here is derived from an EMBL/GenBank/DDBJ whole genome shotgun (WGS) entry which is preliminary data.</text>
</comment>
<sequence length="362" mass="38760">MEMDLSAKFPKTIFEGEGGSYSSWSSSEFSLLAEVKVGGGLLVLKPGGFALPHYADSKKLGYVLQGEHGSVGLTLSNHEANSKEEIVLGLQAGDVIPVPLGAVSWWYNDGNSDVVILFLGETSTTYVPGEFSYFFLTGALGSLGGFSSDFISKCYNISETDAKMLVQSQTGTLLVKLSPEEGQNLPLLTNANKWVKNIANILPDISVKKAGIATSFTGVNFPFLEEVGLSCNLVKLEANALLSPMYNIGSIVQVLYVAKGSGKVQIVGMNGKRALDSNIVAGQLLIVPRFFVFSIIADDEGIDCFSIKTSTRPNVGELAGKQSVLNVYESTILKSALNVTPEFANSFKEKMAESEILIPPMN</sequence>
<evidence type="ECO:0000313" key="2">
    <source>
        <dbReference type="Proteomes" id="UP001163603"/>
    </source>
</evidence>
<accession>A0ACC0Z7H9</accession>